<dbReference type="InterPro" id="IPR050278">
    <property type="entry name" value="Serine_Prot_S9B/DPPIV"/>
</dbReference>
<dbReference type="InterPro" id="IPR001375">
    <property type="entry name" value="Peptidase_S9_cat"/>
</dbReference>
<dbReference type="SUPFAM" id="SSF53474">
    <property type="entry name" value="alpha/beta-Hydrolases"/>
    <property type="match status" value="1"/>
</dbReference>
<reference evidence="3" key="1">
    <citation type="submission" date="2020-05" db="EMBL/GenBank/DDBJ databases">
        <title>Sulfur intermediates as new biogeochemical hubs in an aquatic model microbial ecosystem.</title>
        <authorList>
            <person name="Vigneron A."/>
        </authorList>
    </citation>
    <scope>NUCLEOTIDE SEQUENCE</scope>
    <source>
        <strain evidence="3">Bin.250</strain>
    </source>
</reference>
<evidence type="ECO:0000313" key="4">
    <source>
        <dbReference type="Proteomes" id="UP000754644"/>
    </source>
</evidence>
<comment type="caution">
    <text evidence="3">The sequence shown here is derived from an EMBL/GenBank/DDBJ whole genome shotgun (WGS) entry which is preliminary data.</text>
</comment>
<dbReference type="Proteomes" id="UP000754644">
    <property type="component" value="Unassembled WGS sequence"/>
</dbReference>
<dbReference type="Pfam" id="PF00930">
    <property type="entry name" value="DPPIV_N"/>
    <property type="match status" value="1"/>
</dbReference>
<dbReference type="PANTHER" id="PTHR11731">
    <property type="entry name" value="PROTEASE FAMILY S9B,C DIPEPTIDYL-PEPTIDASE IV-RELATED"/>
    <property type="match status" value="1"/>
</dbReference>
<accession>A0A973A7R6</accession>
<dbReference type="AlphaFoldDB" id="A0A973A7R6"/>
<dbReference type="EMBL" id="JABMOJ010000237">
    <property type="protein sequence ID" value="NQV64979.1"/>
    <property type="molecule type" value="Genomic_DNA"/>
</dbReference>
<evidence type="ECO:0000259" key="2">
    <source>
        <dbReference type="Pfam" id="PF00930"/>
    </source>
</evidence>
<evidence type="ECO:0000313" key="3">
    <source>
        <dbReference type="EMBL" id="NQV64979.1"/>
    </source>
</evidence>
<dbReference type="GO" id="GO:0008236">
    <property type="term" value="F:serine-type peptidase activity"/>
    <property type="evidence" value="ECO:0007669"/>
    <property type="project" value="InterPro"/>
</dbReference>
<dbReference type="GO" id="GO:0006508">
    <property type="term" value="P:proteolysis"/>
    <property type="evidence" value="ECO:0007669"/>
    <property type="project" value="InterPro"/>
</dbReference>
<dbReference type="InterPro" id="IPR002469">
    <property type="entry name" value="Peptidase_S9B_N"/>
</dbReference>
<evidence type="ECO:0000259" key="1">
    <source>
        <dbReference type="Pfam" id="PF00326"/>
    </source>
</evidence>
<dbReference type="InterPro" id="IPR029058">
    <property type="entry name" value="AB_hydrolase_fold"/>
</dbReference>
<feature type="domain" description="Dipeptidylpeptidase IV N-terminal" evidence="2">
    <location>
        <begin position="123"/>
        <end position="431"/>
    </location>
</feature>
<organism evidence="3 4">
    <name type="scientific">SAR86 cluster bacterium</name>
    <dbReference type="NCBI Taxonomy" id="2030880"/>
    <lineage>
        <taxon>Bacteria</taxon>
        <taxon>Pseudomonadati</taxon>
        <taxon>Pseudomonadota</taxon>
        <taxon>Gammaproteobacteria</taxon>
        <taxon>SAR86 cluster</taxon>
    </lineage>
</organism>
<dbReference type="Gene3D" id="3.40.50.1820">
    <property type="entry name" value="alpha/beta hydrolase"/>
    <property type="match status" value="1"/>
</dbReference>
<dbReference type="SUPFAM" id="SSF82171">
    <property type="entry name" value="DPP6 N-terminal domain-like"/>
    <property type="match status" value="1"/>
</dbReference>
<proteinExistence type="predicted"/>
<dbReference type="Pfam" id="PF00326">
    <property type="entry name" value="Peptidase_S9"/>
    <property type="match status" value="1"/>
</dbReference>
<dbReference type="PANTHER" id="PTHR11731:SF193">
    <property type="entry name" value="DIPEPTIDYL PEPTIDASE 9"/>
    <property type="match status" value="1"/>
</dbReference>
<sequence length="726" mass="82285">MTQLTLHRIFNDPDLNGSSPVALKFSPDGSRVTYLKPGQENFERLDLWEFNITTQQTRLLVDASELVRGQRVLSDEEKARRERKRITQTGIVEYFWSPKSNAILFPLNGNLFLYHLDQAETLQQLTTDVTFETDLHFSPDGRFLSFVRNQNLFCIEVVTGVERQLTLDGFGTISNGVAEFIAQEEMHRFDGYWWSPDSQSIAFIQVDEGTVELSQRYEIDADHLGVFDQRYPYAGTPNARTRLGVMDITTAEIHWPALERDPDTYLARVNWLGDSARLAIQIQSRNQQRLDLVVWHKAHDTVSTLLSETAATWINLHDCFHSLQAGQEFIWASERTGYRHLYRYNIEGQLLNTITSGDWVVANLHGVDERQGTVYFDGFFDTPLEKHLFRGSLNATLEPVRISATGQSHQVELSRSLLHYIDSYSSASQPPAVSIQTIVGDVLLDLEPNKVDTHHPFHPYHDTLGAVEFGQLTAEDGQTLHYRLIKPKDLAPGVQSPLIVTVYGGPGVQRVTNEWIPPWHHYMASRGYALLQLDNRGSSNRGKAFEDPIFGRLGEAEVSDQLIGVDYASSLPWIDARRIGVFGHSYGGYMTLMLMMKAPEIFTAGVSVAPVTDWRLYDTHYTERYLGLPSNNPDGYLSSSVFPYVQNLRGRLLVIHGMADDNVLFTNSTKLYQALQDKNLAFEIMNYPGAKHGLSGRKVNLHRYGMMDQFFDQHLSLASTSALTKK</sequence>
<name>A0A973A7R6_9GAMM</name>
<dbReference type="Gene3D" id="2.140.10.30">
    <property type="entry name" value="Dipeptidylpeptidase IV, N-terminal domain"/>
    <property type="match status" value="1"/>
</dbReference>
<feature type="domain" description="Peptidase S9 prolyl oligopeptidase catalytic" evidence="1">
    <location>
        <begin position="521"/>
        <end position="716"/>
    </location>
</feature>
<gene>
    <name evidence="3" type="ORF">HQ497_06400</name>
</gene>
<protein>
    <submittedName>
        <fullName evidence="3">S9 family peptidase</fullName>
    </submittedName>
</protein>
<dbReference type="GO" id="GO:0008239">
    <property type="term" value="F:dipeptidyl-peptidase activity"/>
    <property type="evidence" value="ECO:0007669"/>
    <property type="project" value="TreeGrafter"/>
</dbReference>